<dbReference type="PANTHER" id="PTHR30222">
    <property type="entry name" value="SPERMIDINE/PUTRESCINE-BINDING PERIPLASMIC PROTEIN"/>
    <property type="match status" value="1"/>
</dbReference>
<keyword evidence="2" id="KW-0813">Transport</keyword>
<keyword evidence="7" id="KW-1185">Reference proteome</keyword>
<evidence type="ECO:0000256" key="1">
    <source>
        <dbReference type="ARBA" id="ARBA00004418"/>
    </source>
</evidence>
<organism evidence="6 7">
    <name type="scientific">Dongia soli</name>
    <dbReference type="NCBI Taxonomy" id="600628"/>
    <lineage>
        <taxon>Bacteria</taxon>
        <taxon>Pseudomonadati</taxon>
        <taxon>Pseudomonadota</taxon>
        <taxon>Alphaproteobacteria</taxon>
        <taxon>Rhodospirillales</taxon>
        <taxon>Dongiaceae</taxon>
        <taxon>Dongia</taxon>
    </lineage>
</organism>
<feature type="transmembrane region" description="Helical" evidence="5">
    <location>
        <begin position="27"/>
        <end position="45"/>
    </location>
</feature>
<dbReference type="PANTHER" id="PTHR30222:SF17">
    <property type="entry name" value="SPERMIDINE_PUTRESCINE-BINDING PERIPLASMIC PROTEIN"/>
    <property type="match status" value="1"/>
</dbReference>
<dbReference type="SUPFAM" id="SSF53850">
    <property type="entry name" value="Periplasmic binding protein-like II"/>
    <property type="match status" value="1"/>
</dbReference>
<sequence length="392" mass="43108">MTKRKTAKRKHHHSVARLDRAISRRRLLKASAVIGTVSLGAPWIVRDAFSSSGEFNFLGWAGYDFKPAFDAFNKKTGITVNFTEQPDQDAMVAQAKAGGAAGGFDVCEPTADRIKNWVEQDFLQPWGDKNINADGIEPGIMNGSAMKPAQMGGKLYASPSVWGTESLTFNTDEVKLTYPQASLGDLWKDEYAGKVTVRPHSGLMTIGRWLEGEGKLPKPYDDSFKDEASMTANYDVIIKKALELKSHVAQWWKDENSAQGAFRTNGCVIGNCWDTSAQALQREGLPIGYLSPKEGAAAWLQTFVLFKGAKNIAQAEAWVSWVNTPEGALAWAQAYSGNPVAKGAADAAPEAQKKFLQSAFPGDALNKLWWWPEQASWFVSKRNEYADRFQAG</sequence>
<keyword evidence="4" id="KW-0574">Periplasm</keyword>
<dbReference type="InterPro" id="IPR001188">
    <property type="entry name" value="Sperm_putr-bd"/>
</dbReference>
<evidence type="ECO:0000256" key="5">
    <source>
        <dbReference type="SAM" id="Phobius"/>
    </source>
</evidence>
<protein>
    <submittedName>
        <fullName evidence="6">Extracellular solute-binding protein</fullName>
    </submittedName>
</protein>
<reference evidence="6 7" key="1">
    <citation type="journal article" date="2016" name="Antonie Van Leeuwenhoek">
        <title>Dongia soli sp. nov., isolated from soil from Dokdo, Korea.</title>
        <authorList>
            <person name="Kim D.U."/>
            <person name="Lee H."/>
            <person name="Kim H."/>
            <person name="Kim S.G."/>
            <person name="Ka J.O."/>
        </authorList>
    </citation>
    <scope>NUCLEOTIDE SEQUENCE [LARGE SCALE GENOMIC DNA]</scope>
    <source>
        <strain evidence="6 7">D78</strain>
    </source>
</reference>
<dbReference type="EMBL" id="JAXCLW010000011">
    <property type="protein sequence ID" value="MDY0885561.1"/>
    <property type="molecule type" value="Genomic_DNA"/>
</dbReference>
<evidence type="ECO:0000313" key="7">
    <source>
        <dbReference type="Proteomes" id="UP001279642"/>
    </source>
</evidence>
<comment type="caution">
    <text evidence="6">The sequence shown here is derived from an EMBL/GenBank/DDBJ whole genome shotgun (WGS) entry which is preliminary data.</text>
</comment>
<dbReference type="PRINTS" id="PR00909">
    <property type="entry name" value="SPERMDNBNDNG"/>
</dbReference>
<accession>A0ABU5EK99</accession>
<gene>
    <name evidence="6" type="ORF">SMD27_22165</name>
</gene>
<keyword evidence="5" id="KW-1133">Transmembrane helix</keyword>
<evidence type="ECO:0000256" key="3">
    <source>
        <dbReference type="ARBA" id="ARBA00022729"/>
    </source>
</evidence>
<dbReference type="PROSITE" id="PS51318">
    <property type="entry name" value="TAT"/>
    <property type="match status" value="1"/>
</dbReference>
<keyword evidence="5" id="KW-0472">Membrane</keyword>
<proteinExistence type="predicted"/>
<keyword evidence="5" id="KW-0812">Transmembrane</keyword>
<comment type="subcellular location">
    <subcellularLocation>
        <location evidence="1">Periplasm</location>
    </subcellularLocation>
</comment>
<keyword evidence="3" id="KW-0732">Signal</keyword>
<dbReference type="InterPro" id="IPR006059">
    <property type="entry name" value="SBP"/>
</dbReference>
<name>A0ABU5EK99_9PROT</name>
<dbReference type="Gene3D" id="3.40.190.10">
    <property type="entry name" value="Periplasmic binding protein-like II"/>
    <property type="match status" value="2"/>
</dbReference>
<evidence type="ECO:0000256" key="2">
    <source>
        <dbReference type="ARBA" id="ARBA00022448"/>
    </source>
</evidence>
<evidence type="ECO:0000313" key="6">
    <source>
        <dbReference type="EMBL" id="MDY0885561.1"/>
    </source>
</evidence>
<dbReference type="RefSeq" id="WP_320510636.1">
    <property type="nucleotide sequence ID" value="NZ_JAXCLW010000011.1"/>
</dbReference>
<dbReference type="Proteomes" id="UP001279642">
    <property type="component" value="Unassembled WGS sequence"/>
</dbReference>
<evidence type="ECO:0000256" key="4">
    <source>
        <dbReference type="ARBA" id="ARBA00022764"/>
    </source>
</evidence>
<dbReference type="Pfam" id="PF13416">
    <property type="entry name" value="SBP_bac_8"/>
    <property type="match status" value="1"/>
</dbReference>
<dbReference type="InterPro" id="IPR006311">
    <property type="entry name" value="TAT_signal"/>
</dbReference>